<reference evidence="4 5" key="1">
    <citation type="submission" date="2020-08" db="EMBL/GenBank/DDBJ databases">
        <title>Genomic Encyclopedia of Type Strains, Phase IV (KMG-IV): sequencing the most valuable type-strain genomes for metagenomic binning, comparative biology and taxonomic classification.</title>
        <authorList>
            <person name="Goeker M."/>
        </authorList>
    </citation>
    <scope>NUCLEOTIDE SEQUENCE [LARGE SCALE GENOMIC DNA]</scope>
    <source>
        <strain evidence="4 5">DSM 22368</strain>
    </source>
</reference>
<evidence type="ECO:0000313" key="5">
    <source>
        <dbReference type="Proteomes" id="UP000528457"/>
    </source>
</evidence>
<keyword evidence="1" id="KW-0677">Repeat</keyword>
<accession>A0A7X0JV70</accession>
<dbReference type="EMBL" id="JACHHT010000002">
    <property type="protein sequence ID" value="MBB6521981.1"/>
    <property type="molecule type" value="Genomic_DNA"/>
</dbReference>
<evidence type="ECO:0000256" key="1">
    <source>
        <dbReference type="ARBA" id="ARBA00022737"/>
    </source>
</evidence>
<feature type="repeat" description="TPR" evidence="3">
    <location>
        <begin position="87"/>
        <end position="120"/>
    </location>
</feature>
<organism evidence="4 5">
    <name type="scientific">Pseudoteredinibacter isoporae</name>
    <dbReference type="NCBI Taxonomy" id="570281"/>
    <lineage>
        <taxon>Bacteria</taxon>
        <taxon>Pseudomonadati</taxon>
        <taxon>Pseudomonadota</taxon>
        <taxon>Gammaproteobacteria</taxon>
        <taxon>Cellvibrionales</taxon>
        <taxon>Cellvibrionaceae</taxon>
        <taxon>Pseudoteredinibacter</taxon>
    </lineage>
</organism>
<dbReference type="Gene3D" id="1.25.40.10">
    <property type="entry name" value="Tetratricopeptide repeat domain"/>
    <property type="match status" value="1"/>
</dbReference>
<proteinExistence type="predicted"/>
<dbReference type="SUPFAM" id="SSF48452">
    <property type="entry name" value="TPR-like"/>
    <property type="match status" value="1"/>
</dbReference>
<dbReference type="InParanoid" id="A0A7X0JV70"/>
<keyword evidence="2 3" id="KW-0802">TPR repeat</keyword>
<dbReference type="Pfam" id="PF07719">
    <property type="entry name" value="TPR_2"/>
    <property type="match status" value="1"/>
</dbReference>
<dbReference type="Proteomes" id="UP000528457">
    <property type="component" value="Unassembled WGS sequence"/>
</dbReference>
<name>A0A7X0JV70_9GAMM</name>
<dbReference type="InterPro" id="IPR013105">
    <property type="entry name" value="TPR_2"/>
</dbReference>
<keyword evidence="5" id="KW-1185">Reference proteome</keyword>
<evidence type="ECO:0000256" key="2">
    <source>
        <dbReference type="ARBA" id="ARBA00022803"/>
    </source>
</evidence>
<dbReference type="RefSeq" id="WP_166847051.1">
    <property type="nucleotide sequence ID" value="NZ_JAAONY010000002.1"/>
</dbReference>
<dbReference type="InterPro" id="IPR019734">
    <property type="entry name" value="TPR_rpt"/>
</dbReference>
<protein>
    <submittedName>
        <fullName evidence="4">Tetratricopeptide (TPR) repeat protein</fullName>
    </submittedName>
</protein>
<dbReference type="SMART" id="SM00028">
    <property type="entry name" value="TPR"/>
    <property type="match status" value="3"/>
</dbReference>
<dbReference type="AlphaFoldDB" id="A0A7X0JV70"/>
<evidence type="ECO:0000313" key="4">
    <source>
        <dbReference type="EMBL" id="MBB6521981.1"/>
    </source>
</evidence>
<comment type="caution">
    <text evidence="4">The sequence shown here is derived from an EMBL/GenBank/DDBJ whole genome shotgun (WGS) entry which is preliminary data.</text>
</comment>
<sequence length="139" mass="16085">MSLDSNIAHQIEELCDRGYQLYDEQSYEAALRVFYQAWLKLPKPQAQYQQAAWVLTAIGDSYYKLSNYSQSIEALNSALHCPGGQLAFIHTRLAQAYYESGDKNSSAEHFQKAEEMDPKQTQKLAPKYRLFIKNNRLKR</sequence>
<gene>
    <name evidence="4" type="ORF">HNR48_002266</name>
</gene>
<evidence type="ECO:0000256" key="3">
    <source>
        <dbReference type="PROSITE-ProRule" id="PRU00339"/>
    </source>
</evidence>
<dbReference type="InterPro" id="IPR011990">
    <property type="entry name" value="TPR-like_helical_dom_sf"/>
</dbReference>
<dbReference type="PROSITE" id="PS50005">
    <property type="entry name" value="TPR"/>
    <property type="match status" value="1"/>
</dbReference>